<evidence type="ECO:0000313" key="3">
    <source>
        <dbReference type="Proteomes" id="UP000075809"/>
    </source>
</evidence>
<accession>A0A151WYP4</accession>
<gene>
    <name evidence="2" type="ORF">ALC60_07984</name>
</gene>
<feature type="region of interest" description="Disordered" evidence="1">
    <location>
        <begin position="167"/>
        <end position="189"/>
    </location>
</feature>
<evidence type="ECO:0000256" key="1">
    <source>
        <dbReference type="SAM" id="MobiDB-lite"/>
    </source>
</evidence>
<dbReference type="Proteomes" id="UP000075809">
    <property type="component" value="Unassembled WGS sequence"/>
</dbReference>
<organism evidence="2 3">
    <name type="scientific">Mycetomoellerius zeteki</name>
    <dbReference type="NCBI Taxonomy" id="64791"/>
    <lineage>
        <taxon>Eukaryota</taxon>
        <taxon>Metazoa</taxon>
        <taxon>Ecdysozoa</taxon>
        <taxon>Arthropoda</taxon>
        <taxon>Hexapoda</taxon>
        <taxon>Insecta</taxon>
        <taxon>Pterygota</taxon>
        <taxon>Neoptera</taxon>
        <taxon>Endopterygota</taxon>
        <taxon>Hymenoptera</taxon>
        <taxon>Apocrita</taxon>
        <taxon>Aculeata</taxon>
        <taxon>Formicoidea</taxon>
        <taxon>Formicidae</taxon>
        <taxon>Myrmicinae</taxon>
        <taxon>Mycetomoellerius</taxon>
    </lineage>
</organism>
<name>A0A151WYP4_9HYME</name>
<dbReference type="AlphaFoldDB" id="A0A151WYP4"/>
<feature type="region of interest" description="Disordered" evidence="1">
    <location>
        <begin position="275"/>
        <end position="300"/>
    </location>
</feature>
<reference evidence="2 3" key="1">
    <citation type="submission" date="2015-09" db="EMBL/GenBank/DDBJ databases">
        <title>Trachymyrmex zeteki WGS genome.</title>
        <authorList>
            <person name="Nygaard S."/>
            <person name="Hu H."/>
            <person name="Boomsma J."/>
            <person name="Zhang G."/>
        </authorList>
    </citation>
    <scope>NUCLEOTIDE SEQUENCE [LARGE SCALE GENOMIC DNA]</scope>
    <source>
        <strain evidence="2">Tzet28-1</strain>
        <tissue evidence="2">Whole body</tissue>
    </source>
</reference>
<sequence length="315" mass="34620">MLFGVGVLDGQGSPAPNGLPRSVKLSVVVLPGRSTLDTTSMPPPQPTVLAAVELADDVVAAATVACPPPYGARILGTISTDEHTPRACAPYDLRRSSVGTSAVGRHLIARVNLYPSVLEFALRSVTCDRSTLSSSCTIRRSLSHVSVSTIRRAHTPVEENVTRSLFNTVSTPPNERHQTLLPRQGPRSSARWMASARTRSSDPFRTIGAENLSLSRIPTLAFVARFNCTAVYDATRARARALPRRRYGFYTRRATITWPTRRIVHASTYTRIPYQLDEEGKGGRRRRPGRRRREKSTHARLVPVTAVHTARRGPV</sequence>
<proteinExistence type="predicted"/>
<protein>
    <submittedName>
        <fullName evidence="2">Uncharacterized protein</fullName>
    </submittedName>
</protein>
<evidence type="ECO:0000313" key="2">
    <source>
        <dbReference type="EMBL" id="KYQ52906.1"/>
    </source>
</evidence>
<dbReference type="EMBL" id="KQ982650">
    <property type="protein sequence ID" value="KYQ52906.1"/>
    <property type="molecule type" value="Genomic_DNA"/>
</dbReference>
<keyword evidence="3" id="KW-1185">Reference proteome</keyword>
<feature type="compositionally biased region" description="Basic residues" evidence="1">
    <location>
        <begin position="283"/>
        <end position="295"/>
    </location>
</feature>